<dbReference type="InterPro" id="IPR048279">
    <property type="entry name" value="MdtK-like"/>
</dbReference>
<keyword evidence="3" id="KW-1003">Cell membrane</keyword>
<gene>
    <name evidence="8" type="ORF">A4A59_13455</name>
</gene>
<name>A0A154IN30_RHILE</name>
<evidence type="ECO:0000256" key="4">
    <source>
        <dbReference type="ARBA" id="ARBA00022692"/>
    </source>
</evidence>
<feature type="transmembrane region" description="Helical" evidence="7">
    <location>
        <begin position="289"/>
        <end position="316"/>
    </location>
</feature>
<evidence type="ECO:0000256" key="3">
    <source>
        <dbReference type="ARBA" id="ARBA00022475"/>
    </source>
</evidence>
<feature type="transmembrane region" description="Helical" evidence="7">
    <location>
        <begin position="177"/>
        <end position="200"/>
    </location>
</feature>
<keyword evidence="6 7" id="KW-0472">Membrane</keyword>
<keyword evidence="4 7" id="KW-0812">Transmembrane</keyword>
<accession>A0A154IN30</accession>
<dbReference type="GO" id="GO:0015297">
    <property type="term" value="F:antiporter activity"/>
    <property type="evidence" value="ECO:0007669"/>
    <property type="project" value="InterPro"/>
</dbReference>
<feature type="transmembrane region" description="Helical" evidence="7">
    <location>
        <begin position="328"/>
        <end position="349"/>
    </location>
</feature>
<feature type="transmembrane region" description="Helical" evidence="7">
    <location>
        <begin position="206"/>
        <end position="225"/>
    </location>
</feature>
<dbReference type="InterPro" id="IPR002528">
    <property type="entry name" value="MATE_fam"/>
</dbReference>
<comment type="subcellular location">
    <subcellularLocation>
        <location evidence="1">Cell inner membrane</location>
        <topology evidence="1">Multi-pass membrane protein</topology>
    </subcellularLocation>
</comment>
<protein>
    <submittedName>
        <fullName evidence="8">MATE family efflux transporter</fullName>
    </submittedName>
</protein>
<evidence type="ECO:0000256" key="6">
    <source>
        <dbReference type="ARBA" id="ARBA00023136"/>
    </source>
</evidence>
<dbReference type="PANTHER" id="PTHR43549">
    <property type="entry name" value="MULTIDRUG RESISTANCE PROTEIN YPNP-RELATED"/>
    <property type="match status" value="1"/>
</dbReference>
<dbReference type="RefSeq" id="WP_062941037.1">
    <property type="nucleotide sequence ID" value="NZ_CP171845.1"/>
</dbReference>
<feature type="transmembrane region" description="Helical" evidence="7">
    <location>
        <begin position="65"/>
        <end position="92"/>
    </location>
</feature>
<evidence type="ECO:0000256" key="1">
    <source>
        <dbReference type="ARBA" id="ARBA00004429"/>
    </source>
</evidence>
<evidence type="ECO:0000256" key="7">
    <source>
        <dbReference type="SAM" id="Phobius"/>
    </source>
</evidence>
<organism evidence="8">
    <name type="scientific">Rhizobium leguminosarum</name>
    <dbReference type="NCBI Taxonomy" id="384"/>
    <lineage>
        <taxon>Bacteria</taxon>
        <taxon>Pseudomonadati</taxon>
        <taxon>Pseudomonadota</taxon>
        <taxon>Alphaproteobacteria</taxon>
        <taxon>Hyphomicrobiales</taxon>
        <taxon>Rhizobiaceae</taxon>
        <taxon>Rhizobium/Agrobacterium group</taxon>
        <taxon>Rhizobium</taxon>
    </lineage>
</organism>
<feature type="transmembrane region" description="Helical" evidence="7">
    <location>
        <begin position="104"/>
        <end position="128"/>
    </location>
</feature>
<dbReference type="Pfam" id="PF01554">
    <property type="entry name" value="MatE"/>
    <property type="match status" value="2"/>
</dbReference>
<evidence type="ECO:0000256" key="5">
    <source>
        <dbReference type="ARBA" id="ARBA00022989"/>
    </source>
</evidence>
<keyword evidence="2" id="KW-0813">Transport</keyword>
<feature type="transmembrane region" description="Helical" evidence="7">
    <location>
        <begin position="246"/>
        <end position="269"/>
    </location>
</feature>
<dbReference type="PANTHER" id="PTHR43549:SF3">
    <property type="entry name" value="MULTIDRUG RESISTANCE PROTEIN YPNP-RELATED"/>
    <property type="match status" value="1"/>
</dbReference>
<sequence>MNDMSDVSGSFRRRQRLAPEDLASPELLRLLLRLGLPAMFGLSINAAHHTINMIFVGMIGEDQIAAIMIVLPVLMLIAAFGEGIGVGVATEVGRTLGAGNRSRAGAIASISLAAGVVFGAASAVAIVAFPDLLLFGATPALQPLAQHYLMIIAISVPLTMAQIILDFLAIAEGNARFSMWTLVACFALNMILDPIMIFGFGLGLQGVAIATILSQLVALCIYAAYHARRLGTVRLTFGWRWRDIGYLRPVLAVGAPTTLTSLATAGAIAAMVSLAGTYHGEAGIAGVGIALRLLAVGTLPVIGISLGAQSILSFAWGRGDTARVLSTVRILTVVTSAVSGAYGLAALGFSDELASFFTDDAVVIGIAGQAIIATHLPLLLFGLRQTVLILFQAQGRPKAAVAIGLAQNGYLLFPLLALLPPFFGFSGLLAAIFLASALTGLLSAVCLARTLSALRQRSADHLTSIRPYPSFCP</sequence>
<dbReference type="PIRSF" id="PIRSF006603">
    <property type="entry name" value="DinF"/>
    <property type="match status" value="1"/>
</dbReference>
<dbReference type="AlphaFoldDB" id="A0A154IN30"/>
<feature type="transmembrane region" description="Helical" evidence="7">
    <location>
        <begin position="361"/>
        <end position="383"/>
    </location>
</feature>
<feature type="transmembrane region" description="Helical" evidence="7">
    <location>
        <begin position="425"/>
        <end position="448"/>
    </location>
</feature>
<reference evidence="8" key="1">
    <citation type="submission" date="2016-03" db="EMBL/GenBank/DDBJ databases">
        <title>Microsymbionts genomes from the relict species Vavilovia formosa.</title>
        <authorList>
            <person name="Chirak E."/>
            <person name="Kimeklis A."/>
            <person name="Kopat V."/>
            <person name="Andronov E."/>
        </authorList>
    </citation>
    <scope>NUCLEOTIDE SEQUENCE [LARGE SCALE GENOMIC DNA]</scope>
    <source>
        <strain evidence="8">Vaf12</strain>
    </source>
</reference>
<dbReference type="EMBL" id="LVYU01000078">
    <property type="protein sequence ID" value="KZB02007.1"/>
    <property type="molecule type" value="Genomic_DNA"/>
</dbReference>
<comment type="caution">
    <text evidence="8">The sequence shown here is derived from an EMBL/GenBank/DDBJ whole genome shotgun (WGS) entry which is preliminary data.</text>
</comment>
<proteinExistence type="predicted"/>
<feature type="transmembrane region" description="Helical" evidence="7">
    <location>
        <begin position="399"/>
        <end position="419"/>
    </location>
</feature>
<dbReference type="GO" id="GO:0005886">
    <property type="term" value="C:plasma membrane"/>
    <property type="evidence" value="ECO:0007669"/>
    <property type="project" value="UniProtKB-SubCell"/>
</dbReference>
<evidence type="ECO:0000313" key="8">
    <source>
        <dbReference type="EMBL" id="KZB02007.1"/>
    </source>
</evidence>
<evidence type="ECO:0000256" key="2">
    <source>
        <dbReference type="ARBA" id="ARBA00022448"/>
    </source>
</evidence>
<keyword evidence="5 7" id="KW-1133">Transmembrane helix</keyword>
<dbReference type="InterPro" id="IPR052031">
    <property type="entry name" value="Membrane_Transporter-Flippase"/>
</dbReference>
<dbReference type="GO" id="GO:0042910">
    <property type="term" value="F:xenobiotic transmembrane transporter activity"/>
    <property type="evidence" value="ECO:0007669"/>
    <property type="project" value="InterPro"/>
</dbReference>
<dbReference type="NCBIfam" id="TIGR00797">
    <property type="entry name" value="matE"/>
    <property type="match status" value="1"/>
</dbReference>
<feature type="transmembrane region" description="Helical" evidence="7">
    <location>
        <begin position="148"/>
        <end position="170"/>
    </location>
</feature>